<keyword evidence="1" id="KW-0812">Transmembrane</keyword>
<dbReference type="PANTHER" id="PTHR23028">
    <property type="entry name" value="ACETYLTRANSFERASE"/>
    <property type="match status" value="1"/>
</dbReference>
<dbReference type="InterPro" id="IPR050879">
    <property type="entry name" value="Acyltransferase_3"/>
</dbReference>
<reference evidence="4" key="1">
    <citation type="submission" date="2020-11" db="EMBL/GenBank/DDBJ databases">
        <title>Nocardioides cynanchi sp. nov., isolated from soil of rhizosphere of Cynanchum wilfordii.</title>
        <authorList>
            <person name="Lee J.-S."/>
            <person name="Suh M.K."/>
            <person name="Kim J.-S."/>
        </authorList>
    </citation>
    <scope>NUCLEOTIDE SEQUENCE</scope>
    <source>
        <strain evidence="4">KCTC 19276</strain>
    </source>
</reference>
<feature type="domain" description="SGNH" evidence="3">
    <location>
        <begin position="453"/>
        <end position="689"/>
    </location>
</feature>
<evidence type="ECO:0000313" key="4">
    <source>
        <dbReference type="EMBL" id="MBF4766388.1"/>
    </source>
</evidence>
<organism evidence="4 5">
    <name type="scientific">Nocardioides agariphilus</name>
    <dbReference type="NCBI Taxonomy" id="433664"/>
    <lineage>
        <taxon>Bacteria</taxon>
        <taxon>Bacillati</taxon>
        <taxon>Actinomycetota</taxon>
        <taxon>Actinomycetes</taxon>
        <taxon>Propionibacteriales</taxon>
        <taxon>Nocardioidaceae</taxon>
        <taxon>Nocardioides</taxon>
    </lineage>
</organism>
<protein>
    <submittedName>
        <fullName evidence="4">Acyltransferase</fullName>
    </submittedName>
</protein>
<dbReference type="EMBL" id="JADKPO010000001">
    <property type="protein sequence ID" value="MBF4766388.1"/>
    <property type="molecule type" value="Genomic_DNA"/>
</dbReference>
<dbReference type="GO" id="GO:0016020">
    <property type="term" value="C:membrane"/>
    <property type="evidence" value="ECO:0007669"/>
    <property type="project" value="TreeGrafter"/>
</dbReference>
<sequence length="699" mass="75943">MPTDVRHFRPDIQGLRALAVLLVIVAHSGFTTVSGGFVGVDVFFVISGFLITSLLVREAARTGRISLLGFYSRRARRILPAAAVVAVATVVASILFLPLVRAVEVIKDSVWAAAFAANIRFASVGTDYFAKGEPASPLQHYWSLSVEEQFYLVWPLLLVAAATLAASRGGRLGRRTPLLLVGGLSAASMAWSIYATYESPTTAYFSTLTRAWELGVGAGLAVLMSRGVIRPPQWLVQVLGLLGLGAVLLACLWYSPQTRFPGYQALLPVVGTALLLYAGGDPRSTLASRLLSMRPARVVGDWSYSLYLWHWPILRIAEDRLHVARLPIEKLLVALVLIFGLSALTYRFVEEPFRRGRLWARPRFGVALYPMSLVMVMVVAVSGRAWVDQELGVNGDNPAITTADFHGQKLSKDPHVALVQASTLAAQEGKPIPSDLVPGLLGLRKDTAPLGDCDYRTGTRDLCANGDVDSDKVMVLVGDSHARAWSPAFTELGRQQGYRTYYLVFSGCSATRAIQAEPQNLRPWDDCESFKDWVVQTVGDLSPDVVVVATSAVSPIVGPDGEPVGLVKDRDQFKDLVSAGFAEELAELKPLTDRLVVLGNTPKLPREPGVCMSQGGGVTLEDCLFKRGSLMHSIQMDFKKAAEGQGVPYVNALPWFCYRLLCPPVIGNTIAMRDSEHMTPEYAEELAEPLAVKLGIAAR</sequence>
<comment type="caution">
    <text evidence="4">The sequence shown here is derived from an EMBL/GenBank/DDBJ whole genome shotgun (WGS) entry which is preliminary data.</text>
</comment>
<dbReference type="AlphaFoldDB" id="A0A930VKA2"/>
<feature type="transmembrane region" description="Helical" evidence="1">
    <location>
        <begin position="261"/>
        <end position="279"/>
    </location>
</feature>
<dbReference type="Pfam" id="PF01757">
    <property type="entry name" value="Acyl_transf_3"/>
    <property type="match status" value="1"/>
</dbReference>
<keyword evidence="1" id="KW-0472">Membrane</keyword>
<dbReference type="InterPro" id="IPR043968">
    <property type="entry name" value="SGNH"/>
</dbReference>
<proteinExistence type="predicted"/>
<name>A0A930VKA2_9ACTN</name>
<feature type="transmembrane region" description="Helical" evidence="1">
    <location>
        <begin position="235"/>
        <end position="255"/>
    </location>
</feature>
<feature type="transmembrane region" description="Helical" evidence="1">
    <location>
        <begin position="203"/>
        <end position="223"/>
    </location>
</feature>
<feature type="transmembrane region" description="Helical" evidence="1">
    <location>
        <begin position="149"/>
        <end position="166"/>
    </location>
</feature>
<evidence type="ECO:0000259" key="3">
    <source>
        <dbReference type="Pfam" id="PF19040"/>
    </source>
</evidence>
<feature type="domain" description="Acyltransferase 3" evidence="2">
    <location>
        <begin position="11"/>
        <end position="346"/>
    </location>
</feature>
<feature type="transmembrane region" description="Helical" evidence="1">
    <location>
        <begin position="36"/>
        <end position="57"/>
    </location>
</feature>
<dbReference type="GO" id="GO:0009103">
    <property type="term" value="P:lipopolysaccharide biosynthetic process"/>
    <property type="evidence" value="ECO:0007669"/>
    <property type="project" value="TreeGrafter"/>
</dbReference>
<dbReference type="Pfam" id="PF19040">
    <property type="entry name" value="SGNH"/>
    <property type="match status" value="1"/>
</dbReference>
<dbReference type="PANTHER" id="PTHR23028:SF53">
    <property type="entry name" value="ACYL_TRANSF_3 DOMAIN-CONTAINING PROTEIN"/>
    <property type="match status" value="1"/>
</dbReference>
<keyword evidence="1" id="KW-1133">Transmembrane helix</keyword>
<dbReference type="RefSeq" id="WP_194694520.1">
    <property type="nucleotide sequence ID" value="NZ_JADKPO010000001.1"/>
</dbReference>
<feature type="transmembrane region" description="Helical" evidence="1">
    <location>
        <begin position="12"/>
        <end position="30"/>
    </location>
</feature>
<feature type="transmembrane region" description="Helical" evidence="1">
    <location>
        <begin position="178"/>
        <end position="197"/>
    </location>
</feature>
<gene>
    <name evidence="4" type="ORF">ISU10_01245</name>
</gene>
<feature type="transmembrane region" description="Helical" evidence="1">
    <location>
        <begin position="78"/>
        <end position="100"/>
    </location>
</feature>
<evidence type="ECO:0000259" key="2">
    <source>
        <dbReference type="Pfam" id="PF01757"/>
    </source>
</evidence>
<keyword evidence="4" id="KW-0012">Acyltransferase</keyword>
<dbReference type="Proteomes" id="UP000660668">
    <property type="component" value="Unassembled WGS sequence"/>
</dbReference>
<accession>A0A930VKA2</accession>
<dbReference type="InterPro" id="IPR002656">
    <property type="entry name" value="Acyl_transf_3_dom"/>
</dbReference>
<evidence type="ECO:0000256" key="1">
    <source>
        <dbReference type="SAM" id="Phobius"/>
    </source>
</evidence>
<dbReference type="GO" id="GO:0016747">
    <property type="term" value="F:acyltransferase activity, transferring groups other than amino-acyl groups"/>
    <property type="evidence" value="ECO:0007669"/>
    <property type="project" value="InterPro"/>
</dbReference>
<feature type="transmembrane region" description="Helical" evidence="1">
    <location>
        <begin position="369"/>
        <end position="387"/>
    </location>
</feature>
<keyword evidence="5" id="KW-1185">Reference proteome</keyword>
<evidence type="ECO:0000313" key="5">
    <source>
        <dbReference type="Proteomes" id="UP000660668"/>
    </source>
</evidence>
<keyword evidence="4" id="KW-0808">Transferase</keyword>